<name>A0A8J8MM27_9FIRM</name>
<dbReference type="InterPro" id="IPR000182">
    <property type="entry name" value="GNAT_dom"/>
</dbReference>
<reference evidence="2" key="1">
    <citation type="submission" date="2020-07" db="EMBL/GenBank/DDBJ databases">
        <title>Vallitalea pronyensis genome.</title>
        <authorList>
            <person name="Postec A."/>
        </authorList>
    </citation>
    <scope>NUCLEOTIDE SEQUENCE</scope>
    <source>
        <strain evidence="2">FatNI3</strain>
    </source>
</reference>
<evidence type="ECO:0000259" key="1">
    <source>
        <dbReference type="PROSITE" id="PS51186"/>
    </source>
</evidence>
<dbReference type="AlphaFoldDB" id="A0A8J8MM27"/>
<feature type="domain" description="N-acetyltransferase" evidence="1">
    <location>
        <begin position="1"/>
        <end position="166"/>
    </location>
</feature>
<evidence type="ECO:0000313" key="2">
    <source>
        <dbReference type="EMBL" id="QUI24016.1"/>
    </source>
</evidence>
<dbReference type="PANTHER" id="PTHR43617">
    <property type="entry name" value="L-AMINO ACID N-ACETYLTRANSFERASE"/>
    <property type="match status" value="1"/>
</dbReference>
<dbReference type="KEGG" id="vpy:HZI73_17700"/>
<organism evidence="2 3">
    <name type="scientific">Vallitalea pronyensis</name>
    <dbReference type="NCBI Taxonomy" id="1348613"/>
    <lineage>
        <taxon>Bacteria</taxon>
        <taxon>Bacillati</taxon>
        <taxon>Bacillota</taxon>
        <taxon>Clostridia</taxon>
        <taxon>Lachnospirales</taxon>
        <taxon>Vallitaleaceae</taxon>
        <taxon>Vallitalea</taxon>
    </lineage>
</organism>
<dbReference type="EMBL" id="CP058649">
    <property type="protein sequence ID" value="QUI24016.1"/>
    <property type="molecule type" value="Genomic_DNA"/>
</dbReference>
<dbReference type="SUPFAM" id="SSF55729">
    <property type="entry name" value="Acyl-CoA N-acyltransferases (Nat)"/>
    <property type="match status" value="1"/>
</dbReference>
<dbReference type="Pfam" id="PF00583">
    <property type="entry name" value="Acetyltransf_1"/>
    <property type="match status" value="1"/>
</dbReference>
<protein>
    <submittedName>
        <fullName evidence="2">GNAT family N-acetyltransferase</fullName>
    </submittedName>
</protein>
<dbReference type="RefSeq" id="WP_212694707.1">
    <property type="nucleotide sequence ID" value="NZ_CP058649.1"/>
</dbReference>
<dbReference type="CDD" id="cd04301">
    <property type="entry name" value="NAT_SF"/>
    <property type="match status" value="1"/>
</dbReference>
<accession>A0A8J8MM27</accession>
<sequence>MKMVTADLQDQENIMALLEACVANMRAKEIYQWNEIYPNADIMVQDIQSKNLFIMKSDQEYYGIITLNEDQEEEYNTVKWQYEGKILVIHRLAINPTYEGQGIGSNIMAFAENYGKEKGYDAIRFDTYSGNPRAVRFYQRLGFEKVGQVFFPHRELPFYCYEKKLT</sequence>
<dbReference type="InterPro" id="IPR050276">
    <property type="entry name" value="MshD_Acetyltransferase"/>
</dbReference>
<dbReference type="Gene3D" id="3.40.630.30">
    <property type="match status" value="1"/>
</dbReference>
<dbReference type="InterPro" id="IPR016181">
    <property type="entry name" value="Acyl_CoA_acyltransferase"/>
</dbReference>
<keyword evidence="3" id="KW-1185">Reference proteome</keyword>
<evidence type="ECO:0000313" key="3">
    <source>
        <dbReference type="Proteomes" id="UP000683246"/>
    </source>
</evidence>
<dbReference type="PANTHER" id="PTHR43617:SF22">
    <property type="entry name" value="L-AMINO ACID N-ACETYLTRANSFERASE AAAT"/>
    <property type="match status" value="1"/>
</dbReference>
<proteinExistence type="predicted"/>
<gene>
    <name evidence="2" type="ORF">HZI73_17700</name>
</gene>
<dbReference type="GO" id="GO:0016747">
    <property type="term" value="F:acyltransferase activity, transferring groups other than amino-acyl groups"/>
    <property type="evidence" value="ECO:0007669"/>
    <property type="project" value="InterPro"/>
</dbReference>
<dbReference type="PROSITE" id="PS51186">
    <property type="entry name" value="GNAT"/>
    <property type="match status" value="1"/>
</dbReference>
<dbReference type="Proteomes" id="UP000683246">
    <property type="component" value="Chromosome"/>
</dbReference>